<dbReference type="AlphaFoldDB" id="A0A9Q8SV84"/>
<name>A0A9Q8SV84_9PEZI</name>
<sequence length="168" mass="18161">MIAAPLACRKCQEPSATSSTRLTSKGCIGVTLRGRFGRQANTASVASALSLALQTVGRGISGGPIRGQWSATKRSDSEVRMLFTGRWEGCDVFGQRCGAWLDASEGYEACRRLSRVSWSRDVDDRRICPIRGNTAAWQKPVSFLRAEGGLGGERRCQTVQMGGFLPSD</sequence>
<keyword evidence="2" id="KW-1185">Reference proteome</keyword>
<dbReference type="GeneID" id="73343195"/>
<dbReference type="Proteomes" id="UP000830671">
    <property type="component" value="Chromosome 4"/>
</dbReference>
<dbReference type="EMBL" id="CP019476">
    <property type="protein sequence ID" value="UQC83710.1"/>
    <property type="molecule type" value="Genomic_DNA"/>
</dbReference>
<evidence type="ECO:0000313" key="2">
    <source>
        <dbReference type="Proteomes" id="UP000830671"/>
    </source>
</evidence>
<reference evidence="1" key="1">
    <citation type="journal article" date="2021" name="Mol. Plant Microbe Interact.">
        <title>Complete Genome Sequence of the Plant-Pathogenic Fungus Colletotrichum lupini.</title>
        <authorList>
            <person name="Baroncelli R."/>
            <person name="Pensec F."/>
            <person name="Da Lio D."/>
            <person name="Boufleur T."/>
            <person name="Vicente I."/>
            <person name="Sarrocco S."/>
            <person name="Picot A."/>
            <person name="Baraldi E."/>
            <person name="Sukno S."/>
            <person name="Thon M."/>
            <person name="Le Floch G."/>
        </authorList>
    </citation>
    <scope>NUCLEOTIDE SEQUENCE</scope>
    <source>
        <strain evidence="1">IMI 504893</strain>
    </source>
</reference>
<accession>A0A9Q8SV84</accession>
<dbReference type="KEGG" id="clup:CLUP02_09206"/>
<protein>
    <submittedName>
        <fullName evidence="1">Uncharacterized protein</fullName>
    </submittedName>
</protein>
<gene>
    <name evidence="1" type="ORF">CLUP02_09206</name>
</gene>
<dbReference type="RefSeq" id="XP_049145329.1">
    <property type="nucleotide sequence ID" value="XM_049288185.1"/>
</dbReference>
<proteinExistence type="predicted"/>
<evidence type="ECO:0000313" key="1">
    <source>
        <dbReference type="EMBL" id="UQC83710.1"/>
    </source>
</evidence>
<organism evidence="1 2">
    <name type="scientific">Colletotrichum lupini</name>
    <dbReference type="NCBI Taxonomy" id="145971"/>
    <lineage>
        <taxon>Eukaryota</taxon>
        <taxon>Fungi</taxon>
        <taxon>Dikarya</taxon>
        <taxon>Ascomycota</taxon>
        <taxon>Pezizomycotina</taxon>
        <taxon>Sordariomycetes</taxon>
        <taxon>Hypocreomycetidae</taxon>
        <taxon>Glomerellales</taxon>
        <taxon>Glomerellaceae</taxon>
        <taxon>Colletotrichum</taxon>
        <taxon>Colletotrichum acutatum species complex</taxon>
    </lineage>
</organism>